<reference evidence="3" key="1">
    <citation type="submission" date="2022-05" db="EMBL/GenBank/DDBJ databases">
        <title>An RpoN-dependent PEP-CTERM gene is involved in floc formation of an Aquincola tertiaricarbonis strain.</title>
        <authorList>
            <person name="Qiu D."/>
            <person name="Xia M."/>
        </authorList>
    </citation>
    <scope>NUCLEOTIDE SEQUENCE</scope>
    <source>
        <strain evidence="3">RN12</strain>
    </source>
</reference>
<dbReference type="NCBIfam" id="TIGR02595">
    <property type="entry name" value="PEP_CTERM"/>
    <property type="match status" value="1"/>
</dbReference>
<feature type="chain" id="PRO_5046918771" evidence="1">
    <location>
        <begin position="26"/>
        <end position="221"/>
    </location>
</feature>
<proteinExistence type="predicted"/>
<name>A0ABY4S0S6_AQUTE</name>
<protein>
    <submittedName>
        <fullName evidence="3">PEP-CTERM sorting domain-containing protein</fullName>
    </submittedName>
</protein>
<evidence type="ECO:0000313" key="3">
    <source>
        <dbReference type="EMBL" id="URI06418.1"/>
    </source>
</evidence>
<keyword evidence="4" id="KW-1185">Reference proteome</keyword>
<dbReference type="Pfam" id="PF07589">
    <property type="entry name" value="PEP-CTERM"/>
    <property type="match status" value="1"/>
</dbReference>
<evidence type="ECO:0000313" key="4">
    <source>
        <dbReference type="Proteomes" id="UP001056201"/>
    </source>
</evidence>
<dbReference type="InterPro" id="IPR013424">
    <property type="entry name" value="Ice-binding_C"/>
</dbReference>
<organism evidence="3 4">
    <name type="scientific">Aquincola tertiaricarbonis</name>
    <dbReference type="NCBI Taxonomy" id="391953"/>
    <lineage>
        <taxon>Bacteria</taxon>
        <taxon>Pseudomonadati</taxon>
        <taxon>Pseudomonadota</taxon>
        <taxon>Betaproteobacteria</taxon>
        <taxon>Burkholderiales</taxon>
        <taxon>Sphaerotilaceae</taxon>
        <taxon>Aquincola</taxon>
    </lineage>
</organism>
<gene>
    <name evidence="3" type="ORF">MW290_10905</name>
</gene>
<evidence type="ECO:0000259" key="2">
    <source>
        <dbReference type="Pfam" id="PF07589"/>
    </source>
</evidence>
<keyword evidence="1" id="KW-0732">Signal</keyword>
<accession>A0ABY4S0S6</accession>
<evidence type="ECO:0000256" key="1">
    <source>
        <dbReference type="SAM" id="SignalP"/>
    </source>
</evidence>
<dbReference type="EMBL" id="CP097635">
    <property type="protein sequence ID" value="URI06418.1"/>
    <property type="molecule type" value="Genomic_DNA"/>
</dbReference>
<feature type="domain" description="Ice-binding protein C-terminal" evidence="2">
    <location>
        <begin position="187"/>
        <end position="211"/>
    </location>
</feature>
<dbReference type="Proteomes" id="UP001056201">
    <property type="component" value="Chromosome 1"/>
</dbReference>
<dbReference type="RefSeq" id="WP_250194681.1">
    <property type="nucleotide sequence ID" value="NZ_CP097635.1"/>
</dbReference>
<sequence>MTIARLAGLSTALAGALLAAPAAQALDIGGLQLDEAGFADTLISSTGVFTTSGGSVAEALTDNSLSTWAMSMTPGAQVVLGFTDRLVVNGSGNDLALFERGHEAYEYSQEGFDSFRITINGITRQYFTTETTTIVDDYNVNMTMLDLDFFGIAPGATISQIQIGMDFDTRGSRPQLQLVAGIHTIPAVPEPGTVALSLAGLAMLGLVARRRSRAATGAVAR</sequence>
<feature type="signal peptide" evidence="1">
    <location>
        <begin position="1"/>
        <end position="25"/>
    </location>
</feature>